<evidence type="ECO:0000259" key="2">
    <source>
        <dbReference type="Pfam" id="PF13490"/>
    </source>
</evidence>
<accession>A0A0F9JUT8</accession>
<dbReference type="Pfam" id="PF13490">
    <property type="entry name" value="zf-HC2"/>
    <property type="match status" value="1"/>
</dbReference>
<sequence length="168" mass="19303">MKCKTIEELLSPYLEDELNTEEKGTVAKHLKTCENCSLLFSLMKETQESLSDIPELEVSENLLDRLYSIPRKKKRFKLRFPNFDFLVRPSLQPILTVATIMLIMISFYFYGPNKSSIDKSISRKIGYGYSKIERLYAKAESFTASLGEYKDNILVSLKNIKLPGGNED</sequence>
<protein>
    <recommendedName>
        <fullName evidence="2">Putative zinc-finger domain-containing protein</fullName>
    </recommendedName>
</protein>
<evidence type="ECO:0000256" key="1">
    <source>
        <dbReference type="SAM" id="Phobius"/>
    </source>
</evidence>
<keyword evidence="1" id="KW-0812">Transmembrane</keyword>
<evidence type="ECO:0000313" key="3">
    <source>
        <dbReference type="EMBL" id="KKM73463.1"/>
    </source>
</evidence>
<dbReference type="InterPro" id="IPR041916">
    <property type="entry name" value="Anti_sigma_zinc_sf"/>
</dbReference>
<feature type="domain" description="Putative zinc-finger" evidence="2">
    <location>
        <begin position="3"/>
        <end position="36"/>
    </location>
</feature>
<organism evidence="3">
    <name type="scientific">marine sediment metagenome</name>
    <dbReference type="NCBI Taxonomy" id="412755"/>
    <lineage>
        <taxon>unclassified sequences</taxon>
        <taxon>metagenomes</taxon>
        <taxon>ecological metagenomes</taxon>
    </lineage>
</organism>
<dbReference type="AlphaFoldDB" id="A0A0F9JUT8"/>
<reference evidence="3" key="1">
    <citation type="journal article" date="2015" name="Nature">
        <title>Complex archaea that bridge the gap between prokaryotes and eukaryotes.</title>
        <authorList>
            <person name="Spang A."/>
            <person name="Saw J.H."/>
            <person name="Jorgensen S.L."/>
            <person name="Zaremba-Niedzwiedzka K."/>
            <person name="Martijn J."/>
            <person name="Lind A.E."/>
            <person name="van Eijk R."/>
            <person name="Schleper C."/>
            <person name="Guy L."/>
            <person name="Ettema T.J."/>
        </authorList>
    </citation>
    <scope>NUCLEOTIDE SEQUENCE</scope>
</reference>
<comment type="caution">
    <text evidence="3">The sequence shown here is derived from an EMBL/GenBank/DDBJ whole genome shotgun (WGS) entry which is preliminary data.</text>
</comment>
<keyword evidence="1" id="KW-1133">Transmembrane helix</keyword>
<dbReference type="EMBL" id="LAZR01009299">
    <property type="protein sequence ID" value="KKM73463.1"/>
    <property type="molecule type" value="Genomic_DNA"/>
</dbReference>
<name>A0A0F9JUT8_9ZZZZ</name>
<feature type="transmembrane region" description="Helical" evidence="1">
    <location>
        <begin position="91"/>
        <end position="110"/>
    </location>
</feature>
<proteinExistence type="predicted"/>
<gene>
    <name evidence="3" type="ORF">LCGC14_1410250</name>
</gene>
<dbReference type="InterPro" id="IPR027383">
    <property type="entry name" value="Znf_put"/>
</dbReference>
<dbReference type="Gene3D" id="1.10.10.1320">
    <property type="entry name" value="Anti-sigma factor, zinc-finger domain"/>
    <property type="match status" value="1"/>
</dbReference>
<keyword evidence="1" id="KW-0472">Membrane</keyword>